<organism evidence="2">
    <name type="scientific">Paenibacillus sp. SYP-B3998</name>
    <dbReference type="NCBI Taxonomy" id="2678564"/>
    <lineage>
        <taxon>Bacteria</taxon>
        <taxon>Bacillati</taxon>
        <taxon>Bacillota</taxon>
        <taxon>Bacilli</taxon>
        <taxon>Bacillales</taxon>
        <taxon>Paenibacillaceae</taxon>
        <taxon>Paenibacillus</taxon>
    </lineage>
</organism>
<dbReference type="SUPFAM" id="SSF53271">
    <property type="entry name" value="PRTase-like"/>
    <property type="match status" value="1"/>
</dbReference>
<dbReference type="InterPro" id="IPR051910">
    <property type="entry name" value="ComF/GntX_DNA_util-trans"/>
</dbReference>
<accession>A0A6G4A3J2</accession>
<proteinExistence type="inferred from homology"/>
<gene>
    <name evidence="2" type="ORF">GK047_22945</name>
</gene>
<dbReference type="CDD" id="cd06223">
    <property type="entry name" value="PRTases_typeI"/>
    <property type="match status" value="1"/>
</dbReference>
<dbReference type="PANTHER" id="PTHR47505:SF1">
    <property type="entry name" value="DNA UTILIZATION PROTEIN YHGH"/>
    <property type="match status" value="1"/>
</dbReference>
<evidence type="ECO:0000256" key="1">
    <source>
        <dbReference type="ARBA" id="ARBA00008007"/>
    </source>
</evidence>
<name>A0A6G4A3J2_9BACL</name>
<comment type="similarity">
    <text evidence="1">Belongs to the ComF/GntX family.</text>
</comment>
<dbReference type="Gene3D" id="3.40.50.2020">
    <property type="match status" value="1"/>
</dbReference>
<dbReference type="PANTHER" id="PTHR47505">
    <property type="entry name" value="DNA UTILIZATION PROTEIN YHGH"/>
    <property type="match status" value="1"/>
</dbReference>
<evidence type="ECO:0000313" key="2">
    <source>
        <dbReference type="EMBL" id="NEW08858.1"/>
    </source>
</evidence>
<dbReference type="AlphaFoldDB" id="A0A6G4A3J2"/>
<reference evidence="2" key="1">
    <citation type="submission" date="2020-02" db="EMBL/GenBank/DDBJ databases">
        <authorList>
            <person name="Shen X.-R."/>
            <person name="Zhang Y.-X."/>
        </authorList>
    </citation>
    <scope>NUCLEOTIDE SEQUENCE</scope>
    <source>
        <strain evidence="2">SYP-B3998</strain>
    </source>
</reference>
<dbReference type="InterPro" id="IPR000836">
    <property type="entry name" value="PRTase_dom"/>
</dbReference>
<dbReference type="EMBL" id="JAAIKC010000011">
    <property type="protein sequence ID" value="NEW08858.1"/>
    <property type="molecule type" value="Genomic_DNA"/>
</dbReference>
<protein>
    <submittedName>
        <fullName evidence="2">ComF family protein</fullName>
    </submittedName>
</protein>
<sequence length="258" mass="29749">MKEHKKKSGKWKERIAEAIFSLLSPQKDTCMLCKQQSHLHSSELGLCCACFRRIPWIVEVLCPSCGRGENCQDCVRRKETYFAGNRSAVKYDDTMKELLARYKYRGDERLKSVLGHMLVHAYRLLRADAGRNRMGIAYELITYVPVSERRLKERGFNQAEQMAAELGRRMGIAVVPLLLRSKHTDKQSFKTRNERLADLHQVFEISPVHVEQVKQLNNAHLIIYIIDDVYTTGSTMNQCAKVLKESLKAEVFGITWAR</sequence>
<dbReference type="InterPro" id="IPR029057">
    <property type="entry name" value="PRTase-like"/>
</dbReference>
<comment type="caution">
    <text evidence="2">The sequence shown here is derived from an EMBL/GenBank/DDBJ whole genome shotgun (WGS) entry which is preliminary data.</text>
</comment>
<dbReference type="RefSeq" id="WP_163952147.1">
    <property type="nucleotide sequence ID" value="NZ_JAAIKC010000011.1"/>
</dbReference>